<proteinExistence type="predicted"/>
<dbReference type="AlphaFoldDB" id="A0A067TPQ3"/>
<dbReference type="EMBL" id="KL142368">
    <property type="protein sequence ID" value="KDR84307.1"/>
    <property type="molecule type" value="Genomic_DNA"/>
</dbReference>
<protein>
    <recommendedName>
        <fullName evidence="4">Secreted protein</fullName>
    </recommendedName>
</protein>
<dbReference type="Proteomes" id="UP000027222">
    <property type="component" value="Unassembled WGS sequence"/>
</dbReference>
<evidence type="ECO:0000256" key="1">
    <source>
        <dbReference type="SAM" id="SignalP"/>
    </source>
</evidence>
<keyword evidence="3" id="KW-1185">Reference proteome</keyword>
<name>A0A067TPQ3_GALM3</name>
<sequence length="81" mass="8920">MLIWLIFSLPAYSSPAPLVLSALSFERYTRIHRAFKVSPTPLIPGSLQSRCAVGMANQISAECLLSYDNSQKTSVNDFVVT</sequence>
<accession>A0A067TPQ3</accession>
<dbReference type="HOGENOM" id="CLU_2574033_0_0_1"/>
<feature type="chain" id="PRO_5012904146" description="Secreted protein" evidence="1">
    <location>
        <begin position="16"/>
        <end position="81"/>
    </location>
</feature>
<evidence type="ECO:0000313" key="3">
    <source>
        <dbReference type="Proteomes" id="UP000027222"/>
    </source>
</evidence>
<feature type="signal peptide" evidence="1">
    <location>
        <begin position="1"/>
        <end position="15"/>
    </location>
</feature>
<reference evidence="3" key="1">
    <citation type="journal article" date="2014" name="Proc. Natl. Acad. Sci. U.S.A.">
        <title>Extensive sampling of basidiomycete genomes demonstrates inadequacy of the white-rot/brown-rot paradigm for wood decay fungi.</title>
        <authorList>
            <person name="Riley R."/>
            <person name="Salamov A.A."/>
            <person name="Brown D.W."/>
            <person name="Nagy L.G."/>
            <person name="Floudas D."/>
            <person name="Held B.W."/>
            <person name="Levasseur A."/>
            <person name="Lombard V."/>
            <person name="Morin E."/>
            <person name="Otillar R."/>
            <person name="Lindquist E.A."/>
            <person name="Sun H."/>
            <person name="LaButti K.M."/>
            <person name="Schmutz J."/>
            <person name="Jabbour D."/>
            <person name="Luo H."/>
            <person name="Baker S.E."/>
            <person name="Pisabarro A.G."/>
            <person name="Walton J.D."/>
            <person name="Blanchette R.A."/>
            <person name="Henrissat B."/>
            <person name="Martin F."/>
            <person name="Cullen D."/>
            <person name="Hibbett D.S."/>
            <person name="Grigoriev I.V."/>
        </authorList>
    </citation>
    <scope>NUCLEOTIDE SEQUENCE [LARGE SCALE GENOMIC DNA]</scope>
    <source>
        <strain evidence="3">CBS 339.88</strain>
    </source>
</reference>
<evidence type="ECO:0000313" key="2">
    <source>
        <dbReference type="EMBL" id="KDR84307.1"/>
    </source>
</evidence>
<gene>
    <name evidence="2" type="ORF">GALMADRAFT_707097</name>
</gene>
<evidence type="ECO:0008006" key="4">
    <source>
        <dbReference type="Google" id="ProtNLM"/>
    </source>
</evidence>
<organism evidence="2 3">
    <name type="scientific">Galerina marginata (strain CBS 339.88)</name>
    <dbReference type="NCBI Taxonomy" id="685588"/>
    <lineage>
        <taxon>Eukaryota</taxon>
        <taxon>Fungi</taxon>
        <taxon>Dikarya</taxon>
        <taxon>Basidiomycota</taxon>
        <taxon>Agaricomycotina</taxon>
        <taxon>Agaricomycetes</taxon>
        <taxon>Agaricomycetidae</taxon>
        <taxon>Agaricales</taxon>
        <taxon>Agaricineae</taxon>
        <taxon>Strophariaceae</taxon>
        <taxon>Galerina</taxon>
    </lineage>
</organism>
<keyword evidence="1" id="KW-0732">Signal</keyword>